<dbReference type="Gene3D" id="3.40.50.2000">
    <property type="entry name" value="Glycogen Phosphorylase B"/>
    <property type="match status" value="2"/>
</dbReference>
<dbReference type="Pfam" id="PF13439">
    <property type="entry name" value="Glyco_transf_4"/>
    <property type="match status" value="1"/>
</dbReference>
<evidence type="ECO:0000313" key="4">
    <source>
        <dbReference type="Proteomes" id="UP000625316"/>
    </source>
</evidence>
<evidence type="ECO:0000259" key="1">
    <source>
        <dbReference type="Pfam" id="PF00534"/>
    </source>
</evidence>
<protein>
    <submittedName>
        <fullName evidence="3">Glycosyltransferase</fullName>
    </submittedName>
</protein>
<feature type="domain" description="Glycosyltransferase subfamily 4-like N-terminal" evidence="2">
    <location>
        <begin position="22"/>
        <end position="177"/>
    </location>
</feature>
<name>A0A928Z1Y2_9CYAN</name>
<dbReference type="EMBL" id="JADEXQ010000022">
    <property type="protein sequence ID" value="MBE9029821.1"/>
    <property type="molecule type" value="Genomic_DNA"/>
</dbReference>
<dbReference type="Proteomes" id="UP000625316">
    <property type="component" value="Unassembled WGS sequence"/>
</dbReference>
<sequence>MTYSSLPNVHLWSPGLFDFKGGIQVFSQFFLEALQALYPPIEQQVFSMHDRPNPQPPLASSSTTFHYCGQLPQRWRTPAFAAQVMAHGLLRQPDLVITTHLNFTVAAAQLKRLTNTPYWTIAHGFEAWDIQRPKVLEALAGADRILAVSSYTRDRLIEHPQINPDRIELFPNTFNIEQFQIAAKPEYLLKRHQLRADQPVILTVNRLEAGEDFHSYDQVLAALPQIRQTLPDVHYVIVGKGGDRPRLEQLIRDRQLEDCVTLAGFIPDDELVNYYNLCDVFAMPSTLEGFGIVYLEALACGKPVIAGLDGGLDALDHGQLGANVDPMDIATLATTVTQILTQQYANPLLFDPAGLRQAVIQRFGTAAFHARLNALFQTAPLASQSAAHKFATSY</sequence>
<dbReference type="GO" id="GO:0016757">
    <property type="term" value="F:glycosyltransferase activity"/>
    <property type="evidence" value="ECO:0007669"/>
    <property type="project" value="InterPro"/>
</dbReference>
<dbReference type="InterPro" id="IPR001296">
    <property type="entry name" value="Glyco_trans_1"/>
</dbReference>
<reference evidence="3" key="1">
    <citation type="submission" date="2020-10" db="EMBL/GenBank/DDBJ databases">
        <authorList>
            <person name="Castelo-Branco R."/>
            <person name="Eusebio N."/>
            <person name="Adriana R."/>
            <person name="Vieira A."/>
            <person name="Brugerolle De Fraissinette N."/>
            <person name="Rezende De Castro R."/>
            <person name="Schneider M.P."/>
            <person name="Vasconcelos V."/>
            <person name="Leao P.N."/>
        </authorList>
    </citation>
    <scope>NUCLEOTIDE SEQUENCE</scope>
    <source>
        <strain evidence="3">LEGE 11480</strain>
    </source>
</reference>
<evidence type="ECO:0000313" key="3">
    <source>
        <dbReference type="EMBL" id="MBE9029821.1"/>
    </source>
</evidence>
<accession>A0A928Z1Y2</accession>
<proteinExistence type="predicted"/>
<evidence type="ECO:0000259" key="2">
    <source>
        <dbReference type="Pfam" id="PF13439"/>
    </source>
</evidence>
<dbReference type="PANTHER" id="PTHR45947">
    <property type="entry name" value="SULFOQUINOVOSYL TRANSFERASE SQD2"/>
    <property type="match status" value="1"/>
</dbReference>
<comment type="caution">
    <text evidence="3">The sequence shown here is derived from an EMBL/GenBank/DDBJ whole genome shotgun (WGS) entry which is preliminary data.</text>
</comment>
<dbReference type="PANTHER" id="PTHR45947:SF3">
    <property type="entry name" value="SULFOQUINOVOSYL TRANSFERASE SQD2"/>
    <property type="match status" value="1"/>
</dbReference>
<dbReference type="Pfam" id="PF00534">
    <property type="entry name" value="Glycos_transf_1"/>
    <property type="match status" value="1"/>
</dbReference>
<dbReference type="AlphaFoldDB" id="A0A928Z1Y2"/>
<dbReference type="InterPro" id="IPR050194">
    <property type="entry name" value="Glycosyltransferase_grp1"/>
</dbReference>
<dbReference type="RefSeq" id="WP_264324638.1">
    <property type="nucleotide sequence ID" value="NZ_JADEXQ010000022.1"/>
</dbReference>
<feature type="domain" description="Glycosyl transferase family 1" evidence="1">
    <location>
        <begin position="190"/>
        <end position="343"/>
    </location>
</feature>
<keyword evidence="4" id="KW-1185">Reference proteome</keyword>
<organism evidence="3 4">
    <name type="scientific">Romeriopsis navalis LEGE 11480</name>
    <dbReference type="NCBI Taxonomy" id="2777977"/>
    <lineage>
        <taxon>Bacteria</taxon>
        <taxon>Bacillati</taxon>
        <taxon>Cyanobacteriota</taxon>
        <taxon>Cyanophyceae</taxon>
        <taxon>Leptolyngbyales</taxon>
        <taxon>Leptolyngbyaceae</taxon>
        <taxon>Romeriopsis</taxon>
        <taxon>Romeriopsis navalis</taxon>
    </lineage>
</organism>
<dbReference type="InterPro" id="IPR028098">
    <property type="entry name" value="Glyco_trans_4-like_N"/>
</dbReference>
<gene>
    <name evidence="3" type="ORF">IQ266_08780</name>
</gene>
<dbReference type="SUPFAM" id="SSF53756">
    <property type="entry name" value="UDP-Glycosyltransferase/glycogen phosphorylase"/>
    <property type="match status" value="1"/>
</dbReference>